<dbReference type="EMBL" id="CAKXYY010000007">
    <property type="protein sequence ID" value="CAH2352723.1"/>
    <property type="molecule type" value="Genomic_DNA"/>
</dbReference>
<evidence type="ECO:0000256" key="6">
    <source>
        <dbReference type="ARBA" id="ARBA00022692"/>
    </source>
</evidence>
<dbReference type="AlphaFoldDB" id="A0A9P0QQH0"/>
<comment type="catalytic activity">
    <reaction evidence="1">
        <text>S-ubiquitinyl-[E2 ubiquitin-conjugating enzyme]-L-cysteine + [acceptor protein]-L-lysine = [E2 ubiquitin-conjugating enzyme]-L-cysteine + N(6)-ubiquitinyl-[acceptor protein]-L-lysine.</text>
        <dbReference type="EC" id="2.3.2.27"/>
    </reaction>
</comment>
<dbReference type="EC" id="2.3.2.27" evidence="4"/>
<keyword evidence="7" id="KW-0479">Metal-binding</keyword>
<evidence type="ECO:0000313" key="16">
    <source>
        <dbReference type="EMBL" id="CAH2352723.1"/>
    </source>
</evidence>
<dbReference type="InterPro" id="IPR011016">
    <property type="entry name" value="Znf_RING-CH"/>
</dbReference>
<evidence type="ECO:0000313" key="17">
    <source>
        <dbReference type="Proteomes" id="UP000837801"/>
    </source>
</evidence>
<dbReference type="Proteomes" id="UP000837801">
    <property type="component" value="Unassembled WGS sequence"/>
</dbReference>
<dbReference type="GO" id="GO:0036503">
    <property type="term" value="P:ERAD pathway"/>
    <property type="evidence" value="ECO:0007669"/>
    <property type="project" value="TreeGrafter"/>
</dbReference>
<keyword evidence="8" id="KW-0863">Zinc-finger</keyword>
<feature type="transmembrane region" description="Helical" evidence="14">
    <location>
        <begin position="650"/>
        <end position="671"/>
    </location>
</feature>
<proteinExistence type="predicted"/>
<feature type="region of interest" description="Disordered" evidence="13">
    <location>
        <begin position="360"/>
        <end position="384"/>
    </location>
</feature>
<sequence length="1261" mass="142905">MSERTCRICRGEATPSQPLLHPCKCRGSIKYTHQDCLLEWLKHSNKSTSKCDICNTPYKFITIYDPDMPDRIPAKFIWEKFVSMVSGTVIRVMSVLLYTICIFVQIPIYWKFIGRIYTWAIDGHLPQANPSFFDALLFGEFEFTEAVASMVDRAYWDILYFKVSKFFEYTYAPGLRYVLICIISHIALFIEHEWVVRDEGFNKLLLKEVGKEPRVKLMEVLEQALTAMENEQQTGGRQGGAGANNEVNAEMMARALRDLEQGRQNGNGVPEEGLRRFIEEQRGANANVNDANLNWNRFEQQRPEVREGENDPLLPRGDEVAQDFAFNFGDNDLDASDNDDIADDVVPEVQPHARARFVPHAPRINLFENEDDDDDEDEDDEDENNADIDGIAAAADAEADAEAAEAAAAGNGDILDILGINLNNLRTPIMLMIVGNSIISVYLFVAYLIPHMIGNFVTSALGYVFRITGSKVVGYIPEVIISFISSTVPSYIESICQFHPFVTTFTRFLFTGVIQPIIVIIDHLFDPQFMYPAVMERSILVTIGYCVLSLVIYKLMKSIASGSNKKPVMGTPRKIYKLLFEISSTTKVFIVFAIEIFIFPVYCGWLLDFCLAPVLLDRFTAPNGVDIASILATSLLHSVPFLDDTAFGKIMLYWVSGTLYMLFFALFVGMVRDKILRPGVLFFIRSPDDPNARLIHDALVKPLSLQLSRIYLSAKVYTGFILVGIGGVTWLLRYCFQEANYNVVLPLQIPYDFKSLAIYFVLIGSLHDKDLYIRYSKLYWGKVFEISTHNLRLSHFIIGKLVPQERGFIAYRNVWEQILGRSLPDYSKPVTYRDALKNFQEDKDLKACFVPDGNYVRVPDNDTVSRKYIKKLFVAVTKDDKLLSQKQPQSEQDQEDNPDDDSTDDEMTTNNAYTIVYRPPNFKMRCFGLIVMLWVFAVLLILIIAFTSLLLGRPIVRAFYIIVDVLGSSASQNFDFRLADLKSLLVGFNVQLVLLRLWDKAQNNNDGNEVLRDARRGMGAGEQQDVGGAAVEGGNIPGVGRIGGFLNFNPLNFADAAGNNNIAARVVQFIAVASVHIVTFSLWMLWIGSIHKICIDLPIRAFIFKNGEPQSYIQSVRFTINSFKNEILISNLSIVIHLFVSMFTVLPFCKIQFKFMRDVIAGGPHINEASYLWKKNIKPVCINILLTFPTIVAILCEIVWKFDDQTQKLYIHPYLSSLNLLGFIIYRFVSGVMRLLKKINIKVKNEKYVKGKAIENFGDED</sequence>
<evidence type="ECO:0000256" key="8">
    <source>
        <dbReference type="ARBA" id="ARBA00022771"/>
    </source>
</evidence>
<evidence type="ECO:0000256" key="9">
    <source>
        <dbReference type="ARBA" id="ARBA00022786"/>
    </source>
</evidence>
<feature type="transmembrane region" description="Helical" evidence="14">
    <location>
        <begin position="927"/>
        <end position="951"/>
    </location>
</feature>
<evidence type="ECO:0000256" key="11">
    <source>
        <dbReference type="ARBA" id="ARBA00022989"/>
    </source>
</evidence>
<keyword evidence="11 14" id="KW-1133">Transmembrane helix</keyword>
<organism evidence="16 17">
    <name type="scientific">[Candida] railenensis</name>
    <dbReference type="NCBI Taxonomy" id="45579"/>
    <lineage>
        <taxon>Eukaryota</taxon>
        <taxon>Fungi</taxon>
        <taxon>Dikarya</taxon>
        <taxon>Ascomycota</taxon>
        <taxon>Saccharomycotina</taxon>
        <taxon>Pichiomycetes</taxon>
        <taxon>Debaryomycetaceae</taxon>
        <taxon>Kurtzmaniella</taxon>
    </lineage>
</organism>
<feature type="compositionally biased region" description="Acidic residues" evidence="13">
    <location>
        <begin position="368"/>
        <end position="384"/>
    </location>
</feature>
<dbReference type="CDD" id="cd16702">
    <property type="entry name" value="RING_CH-C4HC3_MARCH6"/>
    <property type="match status" value="1"/>
</dbReference>
<evidence type="ECO:0000256" key="13">
    <source>
        <dbReference type="SAM" id="MobiDB-lite"/>
    </source>
</evidence>
<keyword evidence="10" id="KW-0862">Zinc</keyword>
<feature type="transmembrane region" description="Helical" evidence="14">
    <location>
        <begin position="429"/>
        <end position="453"/>
    </location>
</feature>
<evidence type="ECO:0000256" key="3">
    <source>
        <dbReference type="ARBA" id="ARBA00004906"/>
    </source>
</evidence>
<dbReference type="SUPFAM" id="SSF57850">
    <property type="entry name" value="RING/U-box"/>
    <property type="match status" value="1"/>
</dbReference>
<evidence type="ECO:0000256" key="12">
    <source>
        <dbReference type="ARBA" id="ARBA00023136"/>
    </source>
</evidence>
<dbReference type="Gene3D" id="3.30.40.10">
    <property type="entry name" value="Zinc/RING finger domain, C3HC4 (zinc finger)"/>
    <property type="match status" value="1"/>
</dbReference>
<feature type="transmembrane region" description="Helical" evidence="14">
    <location>
        <begin position="473"/>
        <end position="492"/>
    </location>
</feature>
<feature type="transmembrane region" description="Helical" evidence="14">
    <location>
        <begin position="710"/>
        <end position="732"/>
    </location>
</feature>
<keyword evidence="12 14" id="KW-0472">Membrane</keyword>
<keyword evidence="6 14" id="KW-0812">Transmembrane</keyword>
<reference evidence="16" key="1">
    <citation type="submission" date="2022-03" db="EMBL/GenBank/DDBJ databases">
        <authorList>
            <person name="Legras J.-L."/>
            <person name="Devillers H."/>
            <person name="Grondin C."/>
        </authorList>
    </citation>
    <scope>NUCLEOTIDE SEQUENCE</scope>
    <source>
        <strain evidence="16">CLIB 1423</strain>
    </source>
</reference>
<evidence type="ECO:0000256" key="4">
    <source>
        <dbReference type="ARBA" id="ARBA00012483"/>
    </source>
</evidence>
<name>A0A9P0QQH0_9ASCO</name>
<dbReference type="GO" id="GO:0061630">
    <property type="term" value="F:ubiquitin protein ligase activity"/>
    <property type="evidence" value="ECO:0007669"/>
    <property type="project" value="UniProtKB-EC"/>
</dbReference>
<comment type="subcellular location">
    <subcellularLocation>
        <location evidence="2">Membrane</location>
        <topology evidence="2">Multi-pass membrane protein</topology>
    </subcellularLocation>
</comment>
<feature type="transmembrane region" description="Helical" evidence="14">
    <location>
        <begin position="1214"/>
        <end position="1236"/>
    </location>
</feature>
<evidence type="ECO:0000256" key="5">
    <source>
        <dbReference type="ARBA" id="ARBA00022679"/>
    </source>
</evidence>
<dbReference type="GO" id="GO:0005789">
    <property type="term" value="C:endoplasmic reticulum membrane"/>
    <property type="evidence" value="ECO:0007669"/>
    <property type="project" value="TreeGrafter"/>
</dbReference>
<dbReference type="PANTHER" id="PTHR13145">
    <property type="entry name" value="SSM4 PROTEIN"/>
    <property type="match status" value="1"/>
</dbReference>
<dbReference type="SMART" id="SM00744">
    <property type="entry name" value="RINGv"/>
    <property type="match status" value="1"/>
</dbReference>
<evidence type="ECO:0000256" key="10">
    <source>
        <dbReference type="ARBA" id="ARBA00022833"/>
    </source>
</evidence>
<dbReference type="GO" id="GO:0008270">
    <property type="term" value="F:zinc ion binding"/>
    <property type="evidence" value="ECO:0007669"/>
    <property type="project" value="UniProtKB-KW"/>
</dbReference>
<keyword evidence="9" id="KW-0833">Ubl conjugation pathway</keyword>
<comment type="pathway">
    <text evidence="3">Protein modification; protein ubiquitination.</text>
</comment>
<evidence type="ECO:0000256" key="1">
    <source>
        <dbReference type="ARBA" id="ARBA00000900"/>
    </source>
</evidence>
<evidence type="ECO:0000259" key="15">
    <source>
        <dbReference type="PROSITE" id="PS51292"/>
    </source>
</evidence>
<feature type="domain" description="RING-CH-type" evidence="15">
    <location>
        <begin position="1"/>
        <end position="61"/>
    </location>
</feature>
<evidence type="ECO:0000256" key="7">
    <source>
        <dbReference type="ARBA" id="ARBA00022723"/>
    </source>
</evidence>
<evidence type="ECO:0000256" key="14">
    <source>
        <dbReference type="SAM" id="Phobius"/>
    </source>
</evidence>
<comment type="caution">
    <text evidence="16">The sequence shown here is derived from an EMBL/GenBank/DDBJ whole genome shotgun (WGS) entry which is preliminary data.</text>
</comment>
<accession>A0A9P0QQH0</accession>
<dbReference type="PROSITE" id="PS51292">
    <property type="entry name" value="ZF_RING_CH"/>
    <property type="match status" value="1"/>
</dbReference>
<dbReference type="OrthoDB" id="1108038at2759"/>
<feature type="transmembrane region" description="Helical" evidence="14">
    <location>
        <begin position="1066"/>
        <end position="1087"/>
    </location>
</feature>
<keyword evidence="5" id="KW-0808">Transferase</keyword>
<feature type="transmembrane region" description="Helical" evidence="14">
    <location>
        <begin position="89"/>
        <end position="110"/>
    </location>
</feature>
<dbReference type="FunFam" id="3.30.40.10:FF:000287">
    <property type="entry name" value="RING finger membrane protein"/>
    <property type="match status" value="1"/>
</dbReference>
<feature type="compositionally biased region" description="Acidic residues" evidence="13">
    <location>
        <begin position="892"/>
        <end position="906"/>
    </location>
</feature>
<gene>
    <name evidence="16" type="ORF">CLIB1423_07S06106</name>
</gene>
<feature type="transmembrane region" description="Helical" evidence="14">
    <location>
        <begin position="1127"/>
        <end position="1149"/>
    </location>
</feature>
<keyword evidence="17" id="KW-1185">Reference proteome</keyword>
<dbReference type="Pfam" id="PF12906">
    <property type="entry name" value="RINGv"/>
    <property type="match status" value="1"/>
</dbReference>
<evidence type="ECO:0000256" key="2">
    <source>
        <dbReference type="ARBA" id="ARBA00004141"/>
    </source>
</evidence>
<dbReference type="InterPro" id="IPR013083">
    <property type="entry name" value="Znf_RING/FYVE/PHD"/>
</dbReference>
<protein>
    <recommendedName>
        <fullName evidence="4">RING-type E3 ubiquitin transferase</fullName>
        <ecNumber evidence="4">2.3.2.27</ecNumber>
    </recommendedName>
</protein>
<feature type="transmembrane region" description="Helical" evidence="14">
    <location>
        <begin position="537"/>
        <end position="556"/>
    </location>
</feature>
<feature type="transmembrane region" description="Helical" evidence="14">
    <location>
        <begin position="1180"/>
        <end position="1202"/>
    </location>
</feature>
<feature type="region of interest" description="Disordered" evidence="13">
    <location>
        <begin position="883"/>
        <end position="906"/>
    </location>
</feature>
<dbReference type="PANTHER" id="PTHR13145:SF0">
    <property type="entry name" value="E3 UBIQUITIN-PROTEIN LIGASE MARCHF6"/>
    <property type="match status" value="1"/>
</dbReference>